<evidence type="ECO:0000313" key="6">
    <source>
        <dbReference type="EMBL" id="XBS68395.1"/>
    </source>
</evidence>
<dbReference type="Pfam" id="PF02358">
    <property type="entry name" value="Trehalose_PPase"/>
    <property type="match status" value="1"/>
</dbReference>
<dbReference type="SUPFAM" id="SSF56784">
    <property type="entry name" value="HAD-like"/>
    <property type="match status" value="1"/>
</dbReference>
<organism evidence="6">
    <name type="scientific">Acerihabitans sp. KWT182</name>
    <dbReference type="NCBI Taxonomy" id="3157919"/>
    <lineage>
        <taxon>Bacteria</taxon>
        <taxon>Pseudomonadati</taxon>
        <taxon>Pseudomonadota</taxon>
        <taxon>Gammaproteobacteria</taxon>
        <taxon>Enterobacterales</taxon>
        <taxon>Pectobacteriaceae</taxon>
        <taxon>Acerihabitans</taxon>
    </lineage>
</organism>
<dbReference type="EMBL" id="CP157947">
    <property type="protein sequence ID" value="XBS68395.1"/>
    <property type="molecule type" value="Genomic_DNA"/>
</dbReference>
<evidence type="ECO:0000256" key="5">
    <source>
        <dbReference type="RuleBase" id="RU361117"/>
    </source>
</evidence>
<keyword evidence="3 5" id="KW-0479">Metal-binding</keyword>
<dbReference type="GO" id="GO:0005992">
    <property type="term" value="P:trehalose biosynthetic process"/>
    <property type="evidence" value="ECO:0007669"/>
    <property type="project" value="InterPro"/>
</dbReference>
<dbReference type="PANTHER" id="PTHR43768:SF3">
    <property type="entry name" value="TREHALOSE 6-PHOSPHATE PHOSPHATASE"/>
    <property type="match status" value="1"/>
</dbReference>
<evidence type="ECO:0000256" key="1">
    <source>
        <dbReference type="ARBA" id="ARBA00005199"/>
    </source>
</evidence>
<evidence type="ECO:0000256" key="3">
    <source>
        <dbReference type="ARBA" id="ARBA00022723"/>
    </source>
</evidence>
<keyword evidence="4 5" id="KW-0378">Hydrolase</keyword>
<dbReference type="Gene3D" id="3.40.50.1000">
    <property type="entry name" value="HAD superfamily/HAD-like"/>
    <property type="match status" value="1"/>
</dbReference>
<evidence type="ECO:0000256" key="4">
    <source>
        <dbReference type="ARBA" id="ARBA00022801"/>
    </source>
</evidence>
<dbReference type="GO" id="GO:0004805">
    <property type="term" value="F:trehalose-phosphatase activity"/>
    <property type="evidence" value="ECO:0007669"/>
    <property type="project" value="UniProtKB-EC"/>
</dbReference>
<reference evidence="6" key="1">
    <citation type="submission" date="2024-06" db="EMBL/GenBank/DDBJ databases">
        <authorList>
            <person name="Coelho C."/>
            <person name="Bento M."/>
            <person name="Garcia E."/>
            <person name="Camelo A."/>
            <person name="Brandao I."/>
            <person name="Espirito Santo C."/>
            <person name="Trovao J."/>
            <person name="Verissimo A."/>
            <person name="Costa J."/>
            <person name="Tiago I."/>
        </authorList>
    </citation>
    <scope>NUCLEOTIDE SEQUENCE</scope>
    <source>
        <strain evidence="6">KWT182</strain>
    </source>
</reference>
<dbReference type="InterPro" id="IPR003337">
    <property type="entry name" value="Trehalose_PPase"/>
</dbReference>
<dbReference type="InterPro" id="IPR036412">
    <property type="entry name" value="HAD-like_sf"/>
</dbReference>
<comment type="catalytic activity">
    <reaction evidence="5">
        <text>alpha,alpha-trehalose 6-phosphate + H2O = alpha,alpha-trehalose + phosphate</text>
        <dbReference type="Rhea" id="RHEA:23420"/>
        <dbReference type="ChEBI" id="CHEBI:15377"/>
        <dbReference type="ChEBI" id="CHEBI:16551"/>
        <dbReference type="ChEBI" id="CHEBI:43474"/>
        <dbReference type="ChEBI" id="CHEBI:58429"/>
        <dbReference type="EC" id="3.1.3.12"/>
    </reaction>
</comment>
<dbReference type="NCBIfam" id="TIGR01484">
    <property type="entry name" value="HAD-SF-IIB"/>
    <property type="match status" value="1"/>
</dbReference>
<sequence length="242" mass="25989">MDGTLAGIETRPEWVSIPDEVKQALAELLSLTQGAVALVSGRSLDELDALCAPLIFPAAGVHGAERRDAAGQVHRIELSQALLSALGAELRQAIAAYPGCHVEEKGIAYALHYRQGEKFAEDILALAEMFTHRYPELSLQAGKCVVELKPRGVDKGGAISAFMREAPFVGRTPLFIGDDLTDEAGFYQVNALGGVSIKVGSGETAARYRLDDVGKVHQWLLSLVKQQESHSIKTIISVGEDL</sequence>
<dbReference type="InterPro" id="IPR006379">
    <property type="entry name" value="HAD-SF_hydro_IIB"/>
</dbReference>
<dbReference type="PANTHER" id="PTHR43768">
    <property type="entry name" value="TREHALOSE 6-PHOSPHATE PHOSPHATASE"/>
    <property type="match status" value="1"/>
</dbReference>
<proteinExistence type="inferred from homology"/>
<protein>
    <recommendedName>
        <fullName evidence="5">Trehalose 6-phosphate phosphatase</fullName>
        <ecNumber evidence="5">3.1.3.12</ecNumber>
    </recommendedName>
</protein>
<keyword evidence="5" id="KW-0460">Magnesium</keyword>
<dbReference type="AlphaFoldDB" id="A0AAU7Q622"/>
<comment type="cofactor">
    <cofactor evidence="5">
        <name>Mg(2+)</name>
        <dbReference type="ChEBI" id="CHEBI:18420"/>
    </cofactor>
</comment>
<evidence type="ECO:0000256" key="2">
    <source>
        <dbReference type="ARBA" id="ARBA00008770"/>
    </source>
</evidence>
<comment type="pathway">
    <text evidence="1 5">Glycan biosynthesis; trehalose biosynthesis.</text>
</comment>
<dbReference type="InterPro" id="IPR023214">
    <property type="entry name" value="HAD_sf"/>
</dbReference>
<accession>A0AAU7Q622</accession>
<gene>
    <name evidence="6" type="primary">otsB</name>
    <name evidence="6" type="ORF">ABK905_16865</name>
</gene>
<dbReference type="NCBIfam" id="NF007560">
    <property type="entry name" value="PRK10187.1"/>
    <property type="match status" value="1"/>
</dbReference>
<comment type="function">
    <text evidence="5">Removes the phosphate from trehalose 6-phosphate to produce free trehalose.</text>
</comment>
<comment type="similarity">
    <text evidence="2 5">Belongs to the trehalose phosphatase family.</text>
</comment>
<name>A0AAU7Q622_9GAMM</name>
<dbReference type="InterPro" id="IPR044651">
    <property type="entry name" value="OTSB-like"/>
</dbReference>
<dbReference type="NCBIfam" id="TIGR00685">
    <property type="entry name" value="T6PP"/>
    <property type="match status" value="1"/>
</dbReference>
<dbReference type="CDD" id="cd01627">
    <property type="entry name" value="HAD_TPP"/>
    <property type="match status" value="1"/>
</dbReference>
<dbReference type="Gene3D" id="3.30.70.1020">
    <property type="entry name" value="Trehalose-6-phosphate phosphatase related protein, domain 2"/>
    <property type="match status" value="1"/>
</dbReference>
<dbReference type="GO" id="GO:0000287">
    <property type="term" value="F:magnesium ion binding"/>
    <property type="evidence" value="ECO:0007669"/>
    <property type="project" value="UniProtKB-ARBA"/>
</dbReference>
<dbReference type="EC" id="3.1.3.12" evidence="5"/>